<reference evidence="2" key="1">
    <citation type="submission" date="2022-02" db="EMBL/GenBank/DDBJ databases">
        <authorList>
            <person name="Henning P.M."/>
            <person name="McCubbin A.G."/>
            <person name="Shore J.S."/>
        </authorList>
    </citation>
    <scope>NUCLEOTIDE SEQUENCE</scope>
    <source>
        <strain evidence="2">F60SS</strain>
        <tissue evidence="2">Leaves</tissue>
    </source>
</reference>
<dbReference type="GO" id="GO:0003824">
    <property type="term" value="F:catalytic activity"/>
    <property type="evidence" value="ECO:0007669"/>
    <property type="project" value="InterPro"/>
</dbReference>
<gene>
    <name evidence="2" type="ORF">Tsubulata_026425</name>
</gene>
<accession>A0A9Q0GM96</accession>
<evidence type="ECO:0000259" key="1">
    <source>
        <dbReference type="Pfam" id="PF03372"/>
    </source>
</evidence>
<dbReference type="OrthoDB" id="1750980at2759"/>
<protein>
    <recommendedName>
        <fullName evidence="1">Endonuclease/exonuclease/phosphatase domain-containing protein</fullName>
    </recommendedName>
</protein>
<comment type="caution">
    <text evidence="2">The sequence shown here is derived from an EMBL/GenBank/DDBJ whole genome shotgun (WGS) entry which is preliminary data.</text>
</comment>
<dbReference type="InterPro" id="IPR036691">
    <property type="entry name" value="Endo/exonu/phosph_ase_sf"/>
</dbReference>
<dbReference type="Proteomes" id="UP001141552">
    <property type="component" value="Unassembled WGS sequence"/>
</dbReference>
<dbReference type="InterPro" id="IPR005135">
    <property type="entry name" value="Endo/exonuclease/phosphatase"/>
</dbReference>
<dbReference type="Pfam" id="PF03372">
    <property type="entry name" value="Exo_endo_phos"/>
    <property type="match status" value="1"/>
</dbReference>
<feature type="domain" description="Endonuclease/exonuclease/phosphatase" evidence="1">
    <location>
        <begin position="46"/>
        <end position="124"/>
    </location>
</feature>
<dbReference type="EMBL" id="JAKUCV010000013">
    <property type="protein sequence ID" value="KAJ4851585.1"/>
    <property type="molecule type" value="Genomic_DNA"/>
</dbReference>
<sequence>MIELGIAPRNGELPLPDPLPPLEVARGIAGSMRPVGTHLLTSGDPRLAQGADDAAEPWILLGDFNAVLSGSERRNRLGKPSEGSKAFQNCVNQTGLLDMGFVGNWFTWRKEGYHARLDRALCNEA</sequence>
<dbReference type="SUPFAM" id="SSF56219">
    <property type="entry name" value="DNase I-like"/>
    <property type="match status" value="1"/>
</dbReference>
<evidence type="ECO:0000313" key="3">
    <source>
        <dbReference type="Proteomes" id="UP001141552"/>
    </source>
</evidence>
<evidence type="ECO:0000313" key="2">
    <source>
        <dbReference type="EMBL" id="KAJ4851585.1"/>
    </source>
</evidence>
<keyword evidence="3" id="KW-1185">Reference proteome</keyword>
<dbReference type="Gene3D" id="3.60.10.10">
    <property type="entry name" value="Endonuclease/exonuclease/phosphatase"/>
    <property type="match status" value="1"/>
</dbReference>
<reference evidence="2" key="2">
    <citation type="journal article" date="2023" name="Plants (Basel)">
        <title>Annotation of the Turnera subulata (Passifloraceae) Draft Genome Reveals the S-Locus Evolved after the Divergence of Turneroideae from Passifloroideae in a Stepwise Manner.</title>
        <authorList>
            <person name="Henning P.M."/>
            <person name="Roalson E.H."/>
            <person name="Mir W."/>
            <person name="McCubbin A.G."/>
            <person name="Shore J.S."/>
        </authorList>
    </citation>
    <scope>NUCLEOTIDE SEQUENCE</scope>
    <source>
        <strain evidence="2">F60SS</strain>
    </source>
</reference>
<dbReference type="PANTHER" id="PTHR33710">
    <property type="entry name" value="BNAC02G09200D PROTEIN"/>
    <property type="match status" value="1"/>
</dbReference>
<proteinExistence type="predicted"/>
<organism evidence="2 3">
    <name type="scientific">Turnera subulata</name>
    <dbReference type="NCBI Taxonomy" id="218843"/>
    <lineage>
        <taxon>Eukaryota</taxon>
        <taxon>Viridiplantae</taxon>
        <taxon>Streptophyta</taxon>
        <taxon>Embryophyta</taxon>
        <taxon>Tracheophyta</taxon>
        <taxon>Spermatophyta</taxon>
        <taxon>Magnoliopsida</taxon>
        <taxon>eudicotyledons</taxon>
        <taxon>Gunneridae</taxon>
        <taxon>Pentapetalae</taxon>
        <taxon>rosids</taxon>
        <taxon>fabids</taxon>
        <taxon>Malpighiales</taxon>
        <taxon>Passifloraceae</taxon>
        <taxon>Turnera</taxon>
    </lineage>
</organism>
<dbReference type="AlphaFoldDB" id="A0A9Q0GM96"/>
<dbReference type="PANTHER" id="PTHR33710:SF77">
    <property type="entry name" value="DNASE I-LIKE SUPERFAMILY PROTEIN"/>
    <property type="match status" value="1"/>
</dbReference>
<name>A0A9Q0GM96_9ROSI</name>